<name>A0A843AKE7_METAZ</name>
<dbReference type="GO" id="GO:0048500">
    <property type="term" value="C:signal recognition particle"/>
    <property type="evidence" value="ECO:0007669"/>
    <property type="project" value="UniProtKB-UniRule"/>
</dbReference>
<dbReference type="PANTHER" id="PTHR17453">
    <property type="entry name" value="SIGNAL RECOGNITION PARTICLE 19 KD PROTEIN"/>
    <property type="match status" value="1"/>
</dbReference>
<evidence type="ECO:0000256" key="3">
    <source>
        <dbReference type="ARBA" id="ARBA00023135"/>
    </source>
</evidence>
<dbReference type="HAMAP" id="MF_00305">
    <property type="entry name" value="SRP19"/>
    <property type="match status" value="1"/>
</dbReference>
<comment type="similarity">
    <text evidence="5">Belongs to the SRP19 family.</text>
</comment>
<keyword evidence="5" id="KW-0694">RNA-binding</keyword>
<dbReference type="PANTHER" id="PTHR17453:SF0">
    <property type="entry name" value="SIGNAL RECOGNITION PARTICLE 19 KDA PROTEIN"/>
    <property type="match status" value="1"/>
</dbReference>
<keyword evidence="3 5" id="KW-0733">Signal recognition particle</keyword>
<dbReference type="Pfam" id="PF01922">
    <property type="entry name" value="SRP19"/>
    <property type="match status" value="1"/>
</dbReference>
<evidence type="ECO:0000313" key="7">
    <source>
        <dbReference type="Proteomes" id="UP000658733"/>
    </source>
</evidence>
<evidence type="ECO:0000256" key="1">
    <source>
        <dbReference type="ARBA" id="ARBA00004496"/>
    </source>
</evidence>
<dbReference type="InterPro" id="IPR036521">
    <property type="entry name" value="SRP19-like_sf"/>
</dbReference>
<dbReference type="GO" id="GO:0006617">
    <property type="term" value="P:SRP-dependent cotranslational protein targeting to membrane, signal sequence recognition"/>
    <property type="evidence" value="ECO:0007669"/>
    <property type="project" value="TreeGrafter"/>
</dbReference>
<dbReference type="EMBL" id="JADIIN010000080">
    <property type="protein sequence ID" value="MBF4469696.1"/>
    <property type="molecule type" value="Genomic_DNA"/>
</dbReference>
<dbReference type="Gene3D" id="3.30.56.30">
    <property type="entry name" value="Signal recognition particle, SRP19-like subunit"/>
    <property type="match status" value="1"/>
</dbReference>
<comment type="function">
    <text evidence="5">Involved in targeting and insertion of nascent membrane proteins into the cytoplasmic membrane. Binds directly to 7S RNA and mediates binding of the 54 kDa subunit of the SRP.</text>
</comment>
<dbReference type="SUPFAM" id="SSF69695">
    <property type="entry name" value="SRP19"/>
    <property type="match status" value="1"/>
</dbReference>
<dbReference type="NCBIfam" id="NF001973">
    <property type="entry name" value="PRK00754.1"/>
    <property type="match status" value="1"/>
</dbReference>
<evidence type="ECO:0000313" key="6">
    <source>
        <dbReference type="EMBL" id="MBF4469696.1"/>
    </source>
</evidence>
<dbReference type="InterPro" id="IPR022938">
    <property type="entry name" value="SRP19_arc-type"/>
</dbReference>
<dbReference type="GO" id="GO:0008312">
    <property type="term" value="F:7S RNA binding"/>
    <property type="evidence" value="ECO:0007669"/>
    <property type="project" value="UniProtKB-UniRule"/>
</dbReference>
<keyword evidence="2 5" id="KW-0963">Cytoplasm</keyword>
<organism evidence="6 7">
    <name type="scientific">Methanobrevibacter arboriphilus</name>
    <dbReference type="NCBI Taxonomy" id="39441"/>
    <lineage>
        <taxon>Archaea</taxon>
        <taxon>Methanobacteriati</taxon>
        <taxon>Methanobacteriota</taxon>
        <taxon>Methanomada group</taxon>
        <taxon>Methanobacteria</taxon>
        <taxon>Methanobacteriales</taxon>
        <taxon>Methanobacteriaceae</taxon>
        <taxon>Methanobrevibacter</taxon>
    </lineage>
</organism>
<dbReference type="AlphaFoldDB" id="A0A843AKE7"/>
<evidence type="ECO:0000256" key="4">
    <source>
        <dbReference type="ARBA" id="ARBA00023274"/>
    </source>
</evidence>
<sequence>MLGDNLETIIWPVYIDSSKSRNDGRKISKNDAVTNPKLTEISRAARKLGLNPKTEDDKYYPRFWWDSSGRIIIEREEISKNKLLVNISQSIKSLRKK</sequence>
<comment type="subcellular location">
    <subcellularLocation>
        <location evidence="1 5">Cytoplasm</location>
    </subcellularLocation>
</comment>
<reference evidence="6" key="1">
    <citation type="submission" date="2020-10" db="EMBL/GenBank/DDBJ databases">
        <title>Dehalococcoides mccartyi of a TCE/Cr reducing biochatode.</title>
        <authorList>
            <person name="Matturro B."/>
        </authorList>
    </citation>
    <scope>NUCLEOTIDE SEQUENCE</scope>
    <source>
        <strain evidence="6">Bin4</strain>
    </source>
</reference>
<accession>A0A843AKE7</accession>
<proteinExistence type="inferred from homology"/>
<keyword evidence="4 5" id="KW-0687">Ribonucleoprotein</keyword>
<comment type="subunit">
    <text evidence="5">Part of the signal recognition particle protein translocation system, which is composed of SRP and FtsY. Archaeal SRP consists of a 7S RNA molecule of 300 nucleotides and two protein subunits: SRP54 and SRP19.</text>
</comment>
<gene>
    <name evidence="5" type="primary">srp19</name>
    <name evidence="6" type="ORF">ISP01_09855</name>
</gene>
<protein>
    <recommendedName>
        <fullName evidence="5">Signal recognition particle 19 kDa protein</fullName>
        <shortName evidence="5">SRP19</shortName>
    </recommendedName>
</protein>
<evidence type="ECO:0000256" key="2">
    <source>
        <dbReference type="ARBA" id="ARBA00022490"/>
    </source>
</evidence>
<comment type="caution">
    <text evidence="6">The sequence shown here is derived from an EMBL/GenBank/DDBJ whole genome shotgun (WGS) entry which is preliminary data.</text>
</comment>
<dbReference type="Proteomes" id="UP000658733">
    <property type="component" value="Unassembled WGS sequence"/>
</dbReference>
<evidence type="ECO:0000256" key="5">
    <source>
        <dbReference type="HAMAP-Rule" id="MF_00305"/>
    </source>
</evidence>
<dbReference type="InterPro" id="IPR002778">
    <property type="entry name" value="Signal_recog_particle_SRP19"/>
</dbReference>